<reference evidence="3" key="1">
    <citation type="submission" date="2020-10" db="EMBL/GenBank/DDBJ databases">
        <authorList>
            <person name="Gilroy R."/>
        </authorList>
    </citation>
    <scope>NUCLEOTIDE SEQUENCE</scope>
    <source>
        <strain evidence="3">C6-149</strain>
    </source>
</reference>
<comment type="caution">
    <text evidence="3">The sequence shown here is derived from an EMBL/GenBank/DDBJ whole genome shotgun (WGS) entry which is preliminary data.</text>
</comment>
<dbReference type="Gene3D" id="3.30.450.20">
    <property type="entry name" value="PAS domain"/>
    <property type="match status" value="1"/>
</dbReference>
<dbReference type="Proteomes" id="UP000823614">
    <property type="component" value="Unassembled WGS sequence"/>
</dbReference>
<evidence type="ECO:0000313" key="3">
    <source>
        <dbReference type="EMBL" id="MBO8441633.1"/>
    </source>
</evidence>
<gene>
    <name evidence="3" type="ORF">IAA89_04290</name>
</gene>
<dbReference type="InterPro" id="IPR035965">
    <property type="entry name" value="PAS-like_dom_sf"/>
</dbReference>
<dbReference type="InterPro" id="IPR007380">
    <property type="entry name" value="DUF438"/>
</dbReference>
<dbReference type="InterPro" id="IPR000014">
    <property type="entry name" value="PAS"/>
</dbReference>
<protein>
    <submittedName>
        <fullName evidence="3">DUF438 domain-containing protein</fullName>
    </submittedName>
</protein>
<name>A0A9D9H9G1_9LACO</name>
<evidence type="ECO:0000259" key="2">
    <source>
        <dbReference type="Pfam" id="PF04282"/>
    </source>
</evidence>
<reference evidence="3" key="2">
    <citation type="journal article" date="2021" name="PeerJ">
        <title>Extensive microbial diversity within the chicken gut microbiome revealed by metagenomics and culture.</title>
        <authorList>
            <person name="Gilroy R."/>
            <person name="Ravi A."/>
            <person name="Getino M."/>
            <person name="Pursley I."/>
            <person name="Horton D.L."/>
            <person name="Alikhan N.F."/>
            <person name="Baker D."/>
            <person name="Gharbi K."/>
            <person name="Hall N."/>
            <person name="Watson M."/>
            <person name="Adriaenssens E.M."/>
            <person name="Foster-Nyarko E."/>
            <person name="Jarju S."/>
            <person name="Secka A."/>
            <person name="Antonio M."/>
            <person name="Oren A."/>
            <person name="Chaudhuri R.R."/>
            <person name="La Ragione R."/>
            <person name="Hildebrand F."/>
            <person name="Pallen M.J."/>
        </authorList>
    </citation>
    <scope>NUCLEOTIDE SEQUENCE</scope>
    <source>
        <strain evidence="3">C6-149</strain>
    </source>
</reference>
<dbReference type="GO" id="GO:0005886">
    <property type="term" value="C:plasma membrane"/>
    <property type="evidence" value="ECO:0007669"/>
    <property type="project" value="TreeGrafter"/>
</dbReference>
<sequence>MLHEDGDFEKAKKIFDETFSDVDVSEITSAERALISNGLDPMAIQRLCNVHASVFKGAIKQGEKVHAEDHPGHPVYVMKLENTVIHSLLANDLMPNLKRWQQSSNEDDNNNPKLRQKAQKYLNKIKQSLNDLKKIDLHYQRKENLFFPLMDKYGVTAPTKVMWGVDDEIRNLINKSIKMINTNPLPNKYDIEKIIEKTNQETDEMIFKEDNILFPMVEEIFTVQDWQTIANESDDIGYTLITQPIPWKPSKEDIEEINNKRNSQIAEELNDAAKKMADNQNIDQDQINAGLIHPQDINDLHEQMKKEQSKHNINKNTVKNLDKYINAKQEIPDYLKLKNNSANENVNDNLDDSEMMNRIDFNIDLNMNKSAKSNNDDSDENRIINTKTGSFSEYQLRAILNTIPEDMTFVDKNGVVKWFSDSGKRIFARTTAVLGRKVINCHPPKSIHKVEKILSDFESGKSNKAQFWINHHDRKILICYYAVRDENDNYLGCLEASKDITEIQKLTGEHRLKDE</sequence>
<feature type="domain" description="Hemerythrin-like" evidence="1">
    <location>
        <begin position="108"/>
        <end position="217"/>
    </location>
</feature>
<accession>A0A9D9H9G1</accession>
<dbReference type="PANTHER" id="PTHR39966">
    <property type="entry name" value="BLL2471 PROTEIN-RELATED"/>
    <property type="match status" value="1"/>
</dbReference>
<evidence type="ECO:0000259" key="1">
    <source>
        <dbReference type="Pfam" id="PF01814"/>
    </source>
</evidence>
<dbReference type="SUPFAM" id="SSF55785">
    <property type="entry name" value="PYP-like sensor domain (PAS domain)"/>
    <property type="match status" value="1"/>
</dbReference>
<proteinExistence type="predicted"/>
<dbReference type="Gene3D" id="1.20.120.520">
    <property type="entry name" value="nmb1532 protein domain like"/>
    <property type="match status" value="1"/>
</dbReference>
<dbReference type="EMBL" id="JADIMP010000066">
    <property type="protein sequence ID" value="MBO8441633.1"/>
    <property type="molecule type" value="Genomic_DNA"/>
</dbReference>
<dbReference type="Pfam" id="PF04282">
    <property type="entry name" value="DUF438"/>
    <property type="match status" value="1"/>
</dbReference>
<dbReference type="Pfam" id="PF13596">
    <property type="entry name" value="PAS_10"/>
    <property type="match status" value="1"/>
</dbReference>
<dbReference type="AlphaFoldDB" id="A0A9D9H9G1"/>
<dbReference type="NCBIfam" id="TIGR00229">
    <property type="entry name" value="sensory_box"/>
    <property type="match status" value="1"/>
</dbReference>
<dbReference type="InterPro" id="IPR012312">
    <property type="entry name" value="Hemerythrin-like"/>
</dbReference>
<dbReference type="Pfam" id="PF01814">
    <property type="entry name" value="Hemerythrin"/>
    <property type="match status" value="1"/>
</dbReference>
<dbReference type="PANTHER" id="PTHR39966:SF3">
    <property type="entry name" value="DUF438 DOMAIN-CONTAINING PROTEIN"/>
    <property type="match status" value="1"/>
</dbReference>
<organism evidence="3 4">
    <name type="scientific">Candidatus Gallilactobacillus intestinavium</name>
    <dbReference type="NCBI Taxonomy" id="2840838"/>
    <lineage>
        <taxon>Bacteria</taxon>
        <taxon>Bacillati</taxon>
        <taxon>Bacillota</taxon>
        <taxon>Bacilli</taxon>
        <taxon>Lactobacillales</taxon>
        <taxon>Lactobacillaceae</taxon>
        <taxon>Lactobacillaceae incertae sedis</taxon>
        <taxon>Candidatus Gallilactobacillus</taxon>
    </lineage>
</organism>
<feature type="domain" description="DUF438" evidence="2">
    <location>
        <begin position="2"/>
        <end position="60"/>
    </location>
</feature>
<evidence type="ECO:0000313" key="4">
    <source>
        <dbReference type="Proteomes" id="UP000823614"/>
    </source>
</evidence>